<dbReference type="AlphaFoldDB" id="A0A915KRM0"/>
<sequence length="76" mass="9213">MAKGFKDKPVDYFYFTYWYTIYLREYYSKISDQYCFQGLPKSLNDLRETSYLILKIVAPKFFSYCNSNFHKKTLNG</sequence>
<keyword evidence="1" id="KW-1185">Reference proteome</keyword>
<dbReference type="Proteomes" id="UP000887565">
    <property type="component" value="Unplaced"/>
</dbReference>
<accession>A0A915KRM0</accession>
<organism evidence="1 2">
    <name type="scientific">Romanomermis culicivorax</name>
    <name type="common">Nematode worm</name>
    <dbReference type="NCBI Taxonomy" id="13658"/>
    <lineage>
        <taxon>Eukaryota</taxon>
        <taxon>Metazoa</taxon>
        <taxon>Ecdysozoa</taxon>
        <taxon>Nematoda</taxon>
        <taxon>Enoplea</taxon>
        <taxon>Dorylaimia</taxon>
        <taxon>Mermithida</taxon>
        <taxon>Mermithoidea</taxon>
        <taxon>Mermithidae</taxon>
        <taxon>Romanomermis</taxon>
    </lineage>
</organism>
<evidence type="ECO:0000313" key="2">
    <source>
        <dbReference type="WBParaSite" id="nRc.2.0.1.t40318-RA"/>
    </source>
</evidence>
<evidence type="ECO:0000313" key="1">
    <source>
        <dbReference type="Proteomes" id="UP000887565"/>
    </source>
</evidence>
<proteinExistence type="predicted"/>
<name>A0A915KRM0_ROMCU</name>
<protein>
    <submittedName>
        <fullName evidence="2">Uncharacterized protein</fullName>
    </submittedName>
</protein>
<reference evidence="2" key="1">
    <citation type="submission" date="2022-11" db="UniProtKB">
        <authorList>
            <consortium name="WormBaseParasite"/>
        </authorList>
    </citation>
    <scope>IDENTIFICATION</scope>
</reference>
<dbReference type="WBParaSite" id="nRc.2.0.1.t40318-RA">
    <property type="protein sequence ID" value="nRc.2.0.1.t40318-RA"/>
    <property type="gene ID" value="nRc.2.0.1.g40318"/>
</dbReference>